<dbReference type="InterPro" id="IPR000863">
    <property type="entry name" value="Sulfotransferase_dom"/>
</dbReference>
<evidence type="ECO:0000256" key="3">
    <source>
        <dbReference type="SAM" id="MobiDB-lite"/>
    </source>
</evidence>
<evidence type="ECO:0000259" key="4">
    <source>
        <dbReference type="Pfam" id="PF00685"/>
    </source>
</evidence>
<dbReference type="GO" id="GO:0008146">
    <property type="term" value="F:sulfotransferase activity"/>
    <property type="evidence" value="ECO:0007669"/>
    <property type="project" value="InterPro"/>
</dbReference>
<comment type="similarity">
    <text evidence="1">Belongs to the sulfotransferase 1 family.</text>
</comment>
<feature type="domain" description="Sulfotransferase" evidence="4">
    <location>
        <begin position="58"/>
        <end position="304"/>
    </location>
</feature>
<reference evidence="5" key="1">
    <citation type="submission" date="2022-03" db="EMBL/GenBank/DDBJ databases">
        <authorList>
            <person name="Martin C."/>
        </authorList>
    </citation>
    <scope>NUCLEOTIDE SEQUENCE</scope>
</reference>
<gene>
    <name evidence="5" type="ORF">OFUS_LOCUS12654</name>
</gene>
<dbReference type="SUPFAM" id="SSF52540">
    <property type="entry name" value="P-loop containing nucleoside triphosphate hydrolases"/>
    <property type="match status" value="1"/>
</dbReference>
<evidence type="ECO:0000313" key="6">
    <source>
        <dbReference type="Proteomes" id="UP000749559"/>
    </source>
</evidence>
<accession>A0A8S4P1T5</accession>
<proteinExistence type="inferred from homology"/>
<dbReference type="Gene3D" id="3.40.50.300">
    <property type="entry name" value="P-loop containing nucleotide triphosphate hydrolases"/>
    <property type="match status" value="1"/>
</dbReference>
<evidence type="ECO:0000256" key="2">
    <source>
        <dbReference type="ARBA" id="ARBA00022679"/>
    </source>
</evidence>
<dbReference type="Pfam" id="PF00685">
    <property type="entry name" value="Sulfotransfer_1"/>
    <property type="match status" value="1"/>
</dbReference>
<keyword evidence="2" id="KW-0808">Transferase</keyword>
<name>A0A8S4P1T5_OWEFU</name>
<feature type="compositionally biased region" description="Basic and acidic residues" evidence="3">
    <location>
        <begin position="1"/>
        <end position="14"/>
    </location>
</feature>
<feature type="region of interest" description="Disordered" evidence="3">
    <location>
        <begin position="1"/>
        <end position="21"/>
    </location>
</feature>
<organism evidence="5 6">
    <name type="scientific">Owenia fusiformis</name>
    <name type="common">Polychaete worm</name>
    <dbReference type="NCBI Taxonomy" id="6347"/>
    <lineage>
        <taxon>Eukaryota</taxon>
        <taxon>Metazoa</taxon>
        <taxon>Spiralia</taxon>
        <taxon>Lophotrochozoa</taxon>
        <taxon>Annelida</taxon>
        <taxon>Polychaeta</taxon>
        <taxon>Sedentaria</taxon>
        <taxon>Canalipalpata</taxon>
        <taxon>Sabellida</taxon>
        <taxon>Oweniida</taxon>
        <taxon>Oweniidae</taxon>
        <taxon>Owenia</taxon>
    </lineage>
</organism>
<keyword evidence="6" id="KW-1185">Reference proteome</keyword>
<dbReference type="InterPro" id="IPR027417">
    <property type="entry name" value="P-loop_NTPase"/>
</dbReference>
<sequence>MDPKSDEHDKEMGKNQEGPLTYKVPDEHVFKGVKLHDGMLHEGSEEADIYDNLELTVDDCIVASYPKSGTTWTQEIVWLLHHGADTDKAKETTLTERFSFIEMIQQIRKVPEMLPPKLIKTHVPYSSLPRNYLNNSTTRPKVVYIARNPKDTAVSYFHFYRANRAYGLYKGSWSDFFEMFINEYTVYGCWFKHVVSWHNFAKMEPNILFLKYEDMKKKPTEQIHKIATFLGKDIDKEEVLKLTEHTKFESMKSNKAVNYSSSERIDASVSPFMRKGQIGDWKNYFTVAQNERFMMMYEEKLKGTDLTFEFE</sequence>
<dbReference type="OrthoDB" id="6048410at2759"/>
<protein>
    <recommendedName>
        <fullName evidence="4">Sulfotransferase domain-containing protein</fullName>
    </recommendedName>
</protein>
<dbReference type="Proteomes" id="UP000749559">
    <property type="component" value="Unassembled WGS sequence"/>
</dbReference>
<dbReference type="EMBL" id="CAIIXF020000006">
    <property type="protein sequence ID" value="CAH1786839.1"/>
    <property type="molecule type" value="Genomic_DNA"/>
</dbReference>
<dbReference type="PANTHER" id="PTHR11783">
    <property type="entry name" value="SULFOTRANSFERASE SULT"/>
    <property type="match status" value="1"/>
</dbReference>
<evidence type="ECO:0000313" key="5">
    <source>
        <dbReference type="EMBL" id="CAH1786839.1"/>
    </source>
</evidence>
<comment type="caution">
    <text evidence="5">The sequence shown here is derived from an EMBL/GenBank/DDBJ whole genome shotgun (WGS) entry which is preliminary data.</text>
</comment>
<dbReference type="AlphaFoldDB" id="A0A8S4P1T5"/>
<evidence type="ECO:0000256" key="1">
    <source>
        <dbReference type="ARBA" id="ARBA00005771"/>
    </source>
</evidence>